<protein>
    <submittedName>
        <fullName evidence="3">Uncharacterized protein</fullName>
    </submittedName>
</protein>
<name>A0A6M7TRI6_9HYPH</name>
<comment type="caution">
    <text evidence="3">The sequence shown here is derived from an EMBL/GenBank/DDBJ whole genome shotgun (WGS) entry which is preliminary data.</text>
</comment>
<feature type="region of interest" description="Disordered" evidence="1">
    <location>
        <begin position="1"/>
        <end position="21"/>
    </location>
</feature>
<evidence type="ECO:0000313" key="4">
    <source>
        <dbReference type="Proteomes" id="UP000275530"/>
    </source>
</evidence>
<feature type="transmembrane region" description="Helical" evidence="2">
    <location>
        <begin position="33"/>
        <end position="53"/>
    </location>
</feature>
<keyword evidence="2" id="KW-0812">Transmembrane</keyword>
<keyword evidence="4" id="KW-1185">Reference proteome</keyword>
<evidence type="ECO:0000313" key="3">
    <source>
        <dbReference type="EMBL" id="RJT29499.1"/>
    </source>
</evidence>
<feature type="compositionally biased region" description="Basic and acidic residues" evidence="1">
    <location>
        <begin position="1"/>
        <end position="17"/>
    </location>
</feature>
<proteinExistence type="predicted"/>
<keyword evidence="2" id="KW-1133">Transmembrane helix</keyword>
<evidence type="ECO:0000256" key="1">
    <source>
        <dbReference type="SAM" id="MobiDB-lite"/>
    </source>
</evidence>
<organism evidence="3 4">
    <name type="scientific">Mesorhizobium jarvisii</name>
    <dbReference type="NCBI Taxonomy" id="1777867"/>
    <lineage>
        <taxon>Bacteria</taxon>
        <taxon>Pseudomonadati</taxon>
        <taxon>Pseudomonadota</taxon>
        <taxon>Alphaproteobacteria</taxon>
        <taxon>Hyphomicrobiales</taxon>
        <taxon>Phyllobacteriaceae</taxon>
        <taxon>Mesorhizobium</taxon>
    </lineage>
</organism>
<dbReference type="EMBL" id="QZXA01000014">
    <property type="protein sequence ID" value="RJT29499.1"/>
    <property type="molecule type" value="Genomic_DNA"/>
</dbReference>
<dbReference type="AlphaFoldDB" id="A0A6M7TRI6"/>
<dbReference type="RefSeq" id="WP_064982431.1">
    <property type="nucleotide sequence ID" value="NZ_CP033508.1"/>
</dbReference>
<sequence>MGKVQRHEGADQTDSWRKNARKRRRRGFWRPQYLFALVMVPLAAVLTASPSSLETVAKLIPAEWLGSIDVPDPSSLLAGGCNIKGNISINTGQRIYHVPGQEHYSETRISPQYGERWFCSEAEARGAGWRKARR</sequence>
<accession>A0A6M7TRI6</accession>
<keyword evidence="2" id="KW-0472">Membrane</keyword>
<reference evidence="3 4" key="1">
    <citation type="submission" date="2018-09" db="EMBL/GenBank/DDBJ databases">
        <title>Mesorhizobium carmichaelinearum sp. nov. isolated from Carmichaelinea spp. root nodules in New Zealand.</title>
        <authorList>
            <person name="De Meyer S.E."/>
        </authorList>
    </citation>
    <scope>NUCLEOTIDE SEQUENCE [LARGE SCALE GENOMIC DNA]</scope>
    <source>
        <strain evidence="3 4">LMG 28313</strain>
    </source>
</reference>
<evidence type="ECO:0000256" key="2">
    <source>
        <dbReference type="SAM" id="Phobius"/>
    </source>
</evidence>
<dbReference type="Proteomes" id="UP000275530">
    <property type="component" value="Unassembled WGS sequence"/>
</dbReference>
<gene>
    <name evidence="3" type="ORF">D3242_28200</name>
</gene>